<dbReference type="PROSITE" id="PS01012">
    <property type="entry name" value="FOLYLPOLYGLU_SYNT_2"/>
    <property type="match status" value="1"/>
</dbReference>
<dbReference type="InterPro" id="IPR036565">
    <property type="entry name" value="Mur-like_cat_sf"/>
</dbReference>
<dbReference type="EMBL" id="FOAZ01000018">
    <property type="protein sequence ID" value="SEM10894.1"/>
    <property type="molecule type" value="Genomic_DNA"/>
</dbReference>
<feature type="domain" description="Mur ligase C-terminal" evidence="12">
    <location>
        <begin position="299"/>
        <end position="428"/>
    </location>
</feature>
<evidence type="ECO:0000256" key="3">
    <source>
        <dbReference type="ARBA" id="ARBA00013025"/>
    </source>
</evidence>
<evidence type="ECO:0000256" key="8">
    <source>
        <dbReference type="ARBA" id="ARBA00022842"/>
    </source>
</evidence>
<dbReference type="GO" id="GO:0004326">
    <property type="term" value="F:tetrahydrofolylpolyglutamate synthase activity"/>
    <property type="evidence" value="ECO:0007669"/>
    <property type="project" value="UniProtKB-EC"/>
</dbReference>
<comment type="cofactor">
    <cofactor evidence="1">
        <name>Mg(2+)</name>
        <dbReference type="ChEBI" id="CHEBI:18420"/>
    </cofactor>
</comment>
<organism evidence="14 15">
    <name type="scientific">Streptacidiphilus jiangxiensis</name>
    <dbReference type="NCBI Taxonomy" id="235985"/>
    <lineage>
        <taxon>Bacteria</taxon>
        <taxon>Bacillati</taxon>
        <taxon>Actinomycetota</taxon>
        <taxon>Actinomycetes</taxon>
        <taxon>Kitasatosporales</taxon>
        <taxon>Streptomycetaceae</taxon>
        <taxon>Streptacidiphilus</taxon>
    </lineage>
</organism>
<dbReference type="PANTHER" id="PTHR11136:SF0">
    <property type="entry name" value="DIHYDROFOLATE SYNTHETASE-RELATED"/>
    <property type="match status" value="1"/>
</dbReference>
<dbReference type="PANTHER" id="PTHR11136">
    <property type="entry name" value="FOLYLPOLYGLUTAMATE SYNTHASE-RELATED"/>
    <property type="match status" value="1"/>
</dbReference>
<evidence type="ECO:0000259" key="12">
    <source>
        <dbReference type="Pfam" id="PF02875"/>
    </source>
</evidence>
<evidence type="ECO:0000256" key="1">
    <source>
        <dbReference type="ARBA" id="ARBA00001946"/>
    </source>
</evidence>
<proteinExistence type="inferred from homology"/>
<dbReference type="STRING" id="235985.SAMN05414137_118161"/>
<dbReference type="SUPFAM" id="SSF53244">
    <property type="entry name" value="MurD-like peptide ligases, peptide-binding domain"/>
    <property type="match status" value="1"/>
</dbReference>
<dbReference type="Gene3D" id="3.90.190.20">
    <property type="entry name" value="Mur ligase, C-terminal domain"/>
    <property type="match status" value="1"/>
</dbReference>
<dbReference type="InterPro" id="IPR001645">
    <property type="entry name" value="Folylpolyglutamate_synth"/>
</dbReference>
<dbReference type="PIRSF" id="PIRSF001563">
    <property type="entry name" value="Folylpolyglu_synth"/>
    <property type="match status" value="1"/>
</dbReference>
<dbReference type="Pfam" id="PF02875">
    <property type="entry name" value="Mur_ligase_C"/>
    <property type="match status" value="1"/>
</dbReference>
<evidence type="ECO:0000256" key="11">
    <source>
        <dbReference type="PIRNR" id="PIRNR001563"/>
    </source>
</evidence>
<dbReference type="Proteomes" id="UP000183015">
    <property type="component" value="Unassembled WGS sequence"/>
</dbReference>
<dbReference type="GO" id="GO:0008841">
    <property type="term" value="F:dihydrofolate synthase activity"/>
    <property type="evidence" value="ECO:0007669"/>
    <property type="project" value="TreeGrafter"/>
</dbReference>
<protein>
    <recommendedName>
        <fullName evidence="3">tetrahydrofolate synthase</fullName>
        <ecNumber evidence="3">6.3.2.17</ecNumber>
    </recommendedName>
    <alternativeName>
        <fullName evidence="9">Tetrahydrofolylpolyglutamate synthase</fullName>
    </alternativeName>
</protein>
<evidence type="ECO:0000256" key="4">
    <source>
        <dbReference type="ARBA" id="ARBA00022598"/>
    </source>
</evidence>
<dbReference type="EC" id="6.3.2.17" evidence="3"/>
<evidence type="ECO:0000313" key="15">
    <source>
        <dbReference type="Proteomes" id="UP000183015"/>
    </source>
</evidence>
<dbReference type="AlphaFoldDB" id="A0A1H7VPD7"/>
<feature type="domain" description="Mur ligase central" evidence="13">
    <location>
        <begin position="132"/>
        <end position="273"/>
    </location>
</feature>
<keyword evidence="15" id="KW-1185">Reference proteome</keyword>
<gene>
    <name evidence="14" type="ORF">SAMN05414137_118161</name>
</gene>
<dbReference type="NCBIfam" id="TIGR01499">
    <property type="entry name" value="folC"/>
    <property type="match status" value="1"/>
</dbReference>
<dbReference type="InterPro" id="IPR013221">
    <property type="entry name" value="Mur_ligase_cen"/>
</dbReference>
<keyword evidence="4 11" id="KW-0436">Ligase</keyword>
<keyword evidence="7 11" id="KW-0067">ATP-binding</keyword>
<dbReference type="FunFam" id="3.40.1190.10:FF:000011">
    <property type="entry name" value="Folylpolyglutamate synthase/dihydrofolate synthase"/>
    <property type="match status" value="1"/>
</dbReference>
<dbReference type="InterPro" id="IPR004101">
    <property type="entry name" value="Mur_ligase_C"/>
</dbReference>
<comment type="similarity">
    <text evidence="2 11">Belongs to the folylpolyglutamate synthase family.</text>
</comment>
<evidence type="ECO:0000259" key="13">
    <source>
        <dbReference type="Pfam" id="PF08245"/>
    </source>
</evidence>
<evidence type="ECO:0000256" key="9">
    <source>
        <dbReference type="ARBA" id="ARBA00030592"/>
    </source>
</evidence>
<evidence type="ECO:0000256" key="7">
    <source>
        <dbReference type="ARBA" id="ARBA00022840"/>
    </source>
</evidence>
<dbReference type="GO" id="GO:0046872">
    <property type="term" value="F:metal ion binding"/>
    <property type="evidence" value="ECO:0007669"/>
    <property type="project" value="UniProtKB-KW"/>
</dbReference>
<keyword evidence="6 11" id="KW-0547">Nucleotide-binding</keyword>
<evidence type="ECO:0000256" key="6">
    <source>
        <dbReference type="ARBA" id="ARBA00022741"/>
    </source>
</evidence>
<dbReference type="Pfam" id="PF08245">
    <property type="entry name" value="Mur_ligase_M"/>
    <property type="match status" value="1"/>
</dbReference>
<comment type="catalytic activity">
    <reaction evidence="10">
        <text>(6S)-5,6,7,8-tetrahydrofolyl-(gamma-L-Glu)(n) + L-glutamate + ATP = (6S)-5,6,7,8-tetrahydrofolyl-(gamma-L-Glu)(n+1) + ADP + phosphate + H(+)</text>
        <dbReference type="Rhea" id="RHEA:10580"/>
        <dbReference type="Rhea" id="RHEA-COMP:14738"/>
        <dbReference type="Rhea" id="RHEA-COMP:14740"/>
        <dbReference type="ChEBI" id="CHEBI:15378"/>
        <dbReference type="ChEBI" id="CHEBI:29985"/>
        <dbReference type="ChEBI" id="CHEBI:30616"/>
        <dbReference type="ChEBI" id="CHEBI:43474"/>
        <dbReference type="ChEBI" id="CHEBI:141005"/>
        <dbReference type="ChEBI" id="CHEBI:456216"/>
        <dbReference type="EC" id="6.3.2.17"/>
    </reaction>
</comment>
<dbReference type="InterPro" id="IPR018109">
    <property type="entry name" value="Folylpolyglutamate_synth_CS"/>
</dbReference>
<accession>A0A1H7VPD7</accession>
<dbReference type="eggNOG" id="COG0285">
    <property type="taxonomic scope" value="Bacteria"/>
</dbReference>
<reference evidence="15" key="1">
    <citation type="submission" date="2016-10" db="EMBL/GenBank/DDBJ databases">
        <authorList>
            <person name="Varghese N."/>
        </authorList>
    </citation>
    <scope>NUCLEOTIDE SEQUENCE [LARGE SCALE GENOMIC DNA]</scope>
    <source>
        <strain evidence="15">DSM 45096 / BCRC 16803 / CGMCC 4.1857 / CIP 109030 / JCM 12277 / KCTC 19219 / NBRC 100920 / 33214</strain>
    </source>
</reference>
<dbReference type="GO" id="GO:0005524">
    <property type="term" value="F:ATP binding"/>
    <property type="evidence" value="ECO:0007669"/>
    <property type="project" value="UniProtKB-KW"/>
</dbReference>
<dbReference type="InterPro" id="IPR036615">
    <property type="entry name" value="Mur_ligase_C_dom_sf"/>
</dbReference>
<sequence length="447" mass="47490">MTTSSITPDLLYDAVAAISRPRRMDEEMDADRVNRLMAVLGDPQERLRVVHVGGTAGKGSTSRMIAAMLRAGGYRVGLHTKPHLHSLTERFLVDGVPIDADELLDRTRDLGERLGDIGPTWFEAVSGLALRYFADCDVDVAVVEVGMGGSTDATNVVHPWVSVITNVGDDHVDLLGGTLREVAREKAGIVKPGCTAISGVTQPDLAEVIRERAAAVGAGVREAGVDIHVTEAQVDHEGARWSLRIGDEEFAGLRLRAVGRHQVDNAALAVAAVRALVPYGIDVPEERWRAALAKVQIPGRLEAVGTNPLVLMDGAHCPPKLDALAAALEEAFDHYRPRVGVVALSKAQDVANSLRGLAGRLTSVVATTYVGRTEFGTAVSRPAEDLAAVLAELDPALEIHVEPDPAKAYEQARLLAGPDGLVCVTGSFVLVGLVRDPELSTEQGELA</sequence>
<evidence type="ECO:0000256" key="10">
    <source>
        <dbReference type="ARBA" id="ARBA00047493"/>
    </source>
</evidence>
<dbReference type="RefSeq" id="WP_161791239.1">
    <property type="nucleotide sequence ID" value="NZ_BBPN01000010.1"/>
</dbReference>
<evidence type="ECO:0000313" key="14">
    <source>
        <dbReference type="EMBL" id="SEM10894.1"/>
    </source>
</evidence>
<evidence type="ECO:0000256" key="5">
    <source>
        <dbReference type="ARBA" id="ARBA00022723"/>
    </source>
</evidence>
<dbReference type="GO" id="GO:0005737">
    <property type="term" value="C:cytoplasm"/>
    <property type="evidence" value="ECO:0007669"/>
    <property type="project" value="TreeGrafter"/>
</dbReference>
<dbReference type="Gene3D" id="3.40.1190.10">
    <property type="entry name" value="Mur-like, catalytic domain"/>
    <property type="match status" value="1"/>
</dbReference>
<dbReference type="SUPFAM" id="SSF53623">
    <property type="entry name" value="MurD-like peptide ligases, catalytic domain"/>
    <property type="match status" value="1"/>
</dbReference>
<keyword evidence="8" id="KW-0460">Magnesium</keyword>
<keyword evidence="5" id="KW-0479">Metal-binding</keyword>
<evidence type="ECO:0000256" key="2">
    <source>
        <dbReference type="ARBA" id="ARBA00008276"/>
    </source>
</evidence>
<name>A0A1H7VPD7_STRJI</name>